<dbReference type="InterPro" id="IPR051403">
    <property type="entry name" value="NosZ/Cyto_c_oxidase_sub2"/>
</dbReference>
<dbReference type="EMBL" id="OKRB01000120">
    <property type="protein sequence ID" value="SPE27785.1"/>
    <property type="molecule type" value="Genomic_DNA"/>
</dbReference>
<gene>
    <name evidence="6" type="ORF">SBA5_600027</name>
</gene>
<dbReference type="PROSITE" id="PS50857">
    <property type="entry name" value="COX2_CUA"/>
    <property type="match status" value="1"/>
</dbReference>
<dbReference type="AlphaFoldDB" id="A0A2N9LX61"/>
<dbReference type="InterPro" id="IPR028096">
    <property type="entry name" value="EfeO_Cupredoxin"/>
</dbReference>
<dbReference type="Proteomes" id="UP000239735">
    <property type="component" value="Unassembled WGS sequence"/>
</dbReference>
<evidence type="ECO:0000313" key="7">
    <source>
        <dbReference type="Proteomes" id="UP000239735"/>
    </source>
</evidence>
<organism evidence="6 7">
    <name type="scientific">Candidatus Sulfuritelmatomonas gaucii</name>
    <dbReference type="NCBI Taxonomy" id="2043161"/>
    <lineage>
        <taxon>Bacteria</taxon>
        <taxon>Pseudomonadati</taxon>
        <taxon>Acidobacteriota</taxon>
        <taxon>Terriglobia</taxon>
        <taxon>Terriglobales</taxon>
        <taxon>Acidobacteriaceae</taxon>
        <taxon>Candidatus Sulfuritelmatomonas</taxon>
    </lineage>
</organism>
<dbReference type="InterPro" id="IPR008972">
    <property type="entry name" value="Cupredoxin"/>
</dbReference>
<evidence type="ECO:0000256" key="3">
    <source>
        <dbReference type="ARBA" id="ARBA00023008"/>
    </source>
</evidence>
<keyword evidence="2" id="KW-0479">Metal-binding</keyword>
<dbReference type="GO" id="GO:0016020">
    <property type="term" value="C:membrane"/>
    <property type="evidence" value="ECO:0007669"/>
    <property type="project" value="InterPro"/>
</dbReference>
<dbReference type="SUPFAM" id="SSF49503">
    <property type="entry name" value="Cupredoxins"/>
    <property type="match status" value="1"/>
</dbReference>
<proteinExistence type="predicted"/>
<name>A0A2N9LX61_9BACT</name>
<evidence type="ECO:0000259" key="5">
    <source>
        <dbReference type="PROSITE" id="PS50857"/>
    </source>
</evidence>
<dbReference type="PROSITE" id="PS00078">
    <property type="entry name" value="COX2"/>
    <property type="match status" value="1"/>
</dbReference>
<evidence type="ECO:0000313" key="6">
    <source>
        <dbReference type="EMBL" id="SPE27785.1"/>
    </source>
</evidence>
<reference evidence="7" key="1">
    <citation type="submission" date="2018-02" db="EMBL/GenBank/DDBJ databases">
        <authorList>
            <person name="Hausmann B."/>
        </authorList>
    </citation>
    <scope>NUCLEOTIDE SEQUENCE [LARGE SCALE GENOMIC DNA]</scope>
    <source>
        <strain evidence="7">Peat soil MAG SbA5</strain>
    </source>
</reference>
<accession>A0A2N9LX61</accession>
<evidence type="ECO:0000256" key="2">
    <source>
        <dbReference type="ARBA" id="ARBA00022723"/>
    </source>
</evidence>
<dbReference type="InterPro" id="IPR002429">
    <property type="entry name" value="CcO_II-like_C"/>
</dbReference>
<dbReference type="PANTHER" id="PTHR42838">
    <property type="entry name" value="CYTOCHROME C OXIDASE SUBUNIT II"/>
    <property type="match status" value="1"/>
</dbReference>
<dbReference type="InterPro" id="IPR001505">
    <property type="entry name" value="Copper_CuA"/>
</dbReference>
<feature type="domain" description="Cytochrome oxidase subunit II copper A binding" evidence="5">
    <location>
        <begin position="11"/>
        <end position="120"/>
    </location>
</feature>
<keyword evidence="3" id="KW-0186">Copper</keyword>
<dbReference type="Gene3D" id="2.60.40.420">
    <property type="entry name" value="Cupredoxins - blue copper proteins"/>
    <property type="match status" value="1"/>
</dbReference>
<feature type="chain" id="PRO_5014796188" evidence="4">
    <location>
        <begin position="22"/>
        <end position="120"/>
    </location>
</feature>
<comment type="subcellular location">
    <subcellularLocation>
        <location evidence="1">Cell envelope</location>
    </subcellularLocation>
</comment>
<dbReference type="GO" id="GO:0005507">
    <property type="term" value="F:copper ion binding"/>
    <property type="evidence" value="ECO:0007669"/>
    <property type="project" value="InterPro"/>
</dbReference>
<evidence type="ECO:0000256" key="4">
    <source>
        <dbReference type="SAM" id="SignalP"/>
    </source>
</evidence>
<feature type="signal peptide" evidence="4">
    <location>
        <begin position="1"/>
        <end position="21"/>
    </location>
</feature>
<dbReference type="Pfam" id="PF13473">
    <property type="entry name" value="Cupredoxin_1"/>
    <property type="match status" value="1"/>
</dbReference>
<sequence length="120" mass="12833">MRHTLTLLTLFAALFMGGISAAALQAQEAPRRIEITAKRFVFAPNEITVKKGQPVTLVLKSADVGHGIRFRDLSVDVKVKAGGTAEVTFTPDREGDFVGHCSVFCGSGHGSMQIILHVVA</sequence>
<evidence type="ECO:0000256" key="1">
    <source>
        <dbReference type="ARBA" id="ARBA00004196"/>
    </source>
</evidence>
<dbReference type="GO" id="GO:0030313">
    <property type="term" value="C:cell envelope"/>
    <property type="evidence" value="ECO:0007669"/>
    <property type="project" value="UniProtKB-SubCell"/>
</dbReference>
<dbReference type="PANTHER" id="PTHR42838:SF2">
    <property type="entry name" value="NITROUS-OXIDE REDUCTASE"/>
    <property type="match status" value="1"/>
</dbReference>
<protein>
    <submittedName>
        <fullName evidence="6">Cytochrome c oxidase subunit II</fullName>
    </submittedName>
</protein>
<keyword evidence="4" id="KW-0732">Signal</keyword>
<dbReference type="GO" id="GO:0004129">
    <property type="term" value="F:cytochrome-c oxidase activity"/>
    <property type="evidence" value="ECO:0007669"/>
    <property type="project" value="InterPro"/>
</dbReference>